<organism evidence="1 2">
    <name type="scientific">Actinopolyspora mzabensis</name>
    <dbReference type="NCBI Taxonomy" id="995066"/>
    <lineage>
        <taxon>Bacteria</taxon>
        <taxon>Bacillati</taxon>
        <taxon>Actinomycetota</taxon>
        <taxon>Actinomycetes</taxon>
        <taxon>Actinopolysporales</taxon>
        <taxon>Actinopolysporaceae</taxon>
        <taxon>Actinopolyspora</taxon>
    </lineage>
</organism>
<dbReference type="AlphaFoldDB" id="A0A1G8ZZ89"/>
<gene>
    <name evidence="1" type="ORF">SAMN04487820_105200</name>
</gene>
<name>A0A1G8ZZ89_ACTMZ</name>
<proteinExistence type="predicted"/>
<reference evidence="2" key="1">
    <citation type="submission" date="2016-10" db="EMBL/GenBank/DDBJ databases">
        <authorList>
            <person name="Varghese N."/>
            <person name="Submissions S."/>
        </authorList>
    </citation>
    <scope>NUCLEOTIDE SEQUENCE [LARGE SCALE GENOMIC DNA]</scope>
    <source>
        <strain evidence="2">DSM 45460</strain>
    </source>
</reference>
<sequence>MTANTSDADRLITSAHAVLDRTIAVPPHQVSRVAAFLARRALEAITRDLCERVGVRSDIATMRARLVVLRHHTNATTAELLARSWLGLSRACHHHAFEFAPNENEVRRLLEHVKSTRPRDEHL</sequence>
<evidence type="ECO:0008006" key="3">
    <source>
        <dbReference type="Google" id="ProtNLM"/>
    </source>
</evidence>
<dbReference type="Proteomes" id="UP000199213">
    <property type="component" value="Unassembled WGS sequence"/>
</dbReference>
<accession>A0A1G8ZZ89</accession>
<evidence type="ECO:0000313" key="1">
    <source>
        <dbReference type="EMBL" id="SDK19934.1"/>
    </source>
</evidence>
<keyword evidence="2" id="KW-1185">Reference proteome</keyword>
<evidence type="ECO:0000313" key="2">
    <source>
        <dbReference type="Proteomes" id="UP000199213"/>
    </source>
</evidence>
<dbReference type="EMBL" id="FNFM01000005">
    <property type="protein sequence ID" value="SDK19934.1"/>
    <property type="molecule type" value="Genomic_DNA"/>
</dbReference>
<protein>
    <recommendedName>
        <fullName evidence="3">DUF4145 domain-containing protein</fullName>
    </recommendedName>
</protein>